<protein>
    <recommendedName>
        <fullName evidence="5">Ricin B lectin domain-containing protein</fullName>
    </recommendedName>
</protein>
<accession>A0A0C3GET1</accession>
<organism evidence="3 4">
    <name type="scientific">Oidiodendron maius (strain Zn)</name>
    <dbReference type="NCBI Taxonomy" id="913774"/>
    <lineage>
        <taxon>Eukaryota</taxon>
        <taxon>Fungi</taxon>
        <taxon>Dikarya</taxon>
        <taxon>Ascomycota</taxon>
        <taxon>Pezizomycotina</taxon>
        <taxon>Leotiomycetes</taxon>
        <taxon>Leotiomycetes incertae sedis</taxon>
        <taxon>Myxotrichaceae</taxon>
        <taxon>Oidiodendron</taxon>
    </lineage>
</organism>
<proteinExistence type="predicted"/>
<dbReference type="HOGENOM" id="CLU_990820_0_0_1"/>
<evidence type="ECO:0000256" key="1">
    <source>
        <dbReference type="SAM" id="MobiDB-lite"/>
    </source>
</evidence>
<dbReference type="CDD" id="cd12087">
    <property type="entry name" value="TM_EGFR-like"/>
    <property type="match status" value="1"/>
</dbReference>
<evidence type="ECO:0000313" key="4">
    <source>
        <dbReference type="Proteomes" id="UP000054321"/>
    </source>
</evidence>
<keyword evidence="2" id="KW-0472">Membrane</keyword>
<dbReference type="STRING" id="913774.A0A0C3GET1"/>
<dbReference type="PANTHER" id="PTHR16861:SF4">
    <property type="entry name" value="SH3 DOMAIN PROTEIN (AFU_ORTHOLOGUE AFUA_1G13610)"/>
    <property type="match status" value="1"/>
</dbReference>
<keyword evidence="4" id="KW-1185">Reference proteome</keyword>
<feature type="region of interest" description="Disordered" evidence="1">
    <location>
        <begin position="168"/>
        <end position="210"/>
    </location>
</feature>
<reference evidence="4" key="2">
    <citation type="submission" date="2015-01" db="EMBL/GenBank/DDBJ databases">
        <title>Evolutionary Origins and Diversification of the Mycorrhizal Mutualists.</title>
        <authorList>
            <consortium name="DOE Joint Genome Institute"/>
            <consortium name="Mycorrhizal Genomics Consortium"/>
            <person name="Kohler A."/>
            <person name="Kuo A."/>
            <person name="Nagy L.G."/>
            <person name="Floudas D."/>
            <person name="Copeland A."/>
            <person name="Barry K.W."/>
            <person name="Cichocki N."/>
            <person name="Veneault-Fourrey C."/>
            <person name="LaButti K."/>
            <person name="Lindquist E.A."/>
            <person name="Lipzen A."/>
            <person name="Lundell T."/>
            <person name="Morin E."/>
            <person name="Murat C."/>
            <person name="Riley R."/>
            <person name="Ohm R."/>
            <person name="Sun H."/>
            <person name="Tunlid A."/>
            <person name="Henrissat B."/>
            <person name="Grigoriev I.V."/>
            <person name="Hibbett D.S."/>
            <person name="Martin F."/>
        </authorList>
    </citation>
    <scope>NUCLEOTIDE SEQUENCE [LARGE SCALE GENOMIC DNA]</scope>
    <source>
        <strain evidence="4">Zn</strain>
    </source>
</reference>
<dbReference type="InParanoid" id="A0A0C3GET1"/>
<dbReference type="EMBL" id="KN832889">
    <property type="protein sequence ID" value="KIM94625.1"/>
    <property type="molecule type" value="Genomic_DNA"/>
</dbReference>
<evidence type="ECO:0000256" key="2">
    <source>
        <dbReference type="SAM" id="Phobius"/>
    </source>
</evidence>
<keyword evidence="2" id="KW-1133">Transmembrane helix</keyword>
<name>A0A0C3GET1_OIDMZ</name>
<dbReference type="OrthoDB" id="5344815at2759"/>
<feature type="transmembrane region" description="Helical" evidence="2">
    <location>
        <begin position="238"/>
        <end position="261"/>
    </location>
</feature>
<evidence type="ECO:0008006" key="5">
    <source>
        <dbReference type="Google" id="ProtNLM"/>
    </source>
</evidence>
<feature type="compositionally biased region" description="Low complexity" evidence="1">
    <location>
        <begin position="174"/>
        <end position="210"/>
    </location>
</feature>
<dbReference type="Proteomes" id="UP000054321">
    <property type="component" value="Unassembled WGS sequence"/>
</dbReference>
<keyword evidence="2" id="KW-0812">Transmembrane</keyword>
<dbReference type="PANTHER" id="PTHR16861">
    <property type="entry name" value="GLYCOPROTEIN 38"/>
    <property type="match status" value="1"/>
</dbReference>
<gene>
    <name evidence="3" type="ORF">OIDMADRAFT_34638</name>
</gene>
<evidence type="ECO:0000313" key="3">
    <source>
        <dbReference type="EMBL" id="KIM94625.1"/>
    </source>
</evidence>
<feature type="region of interest" description="Disordered" evidence="1">
    <location>
        <begin position="294"/>
        <end position="314"/>
    </location>
</feature>
<dbReference type="AlphaFoldDB" id="A0A0C3GET1"/>
<sequence length="314" mass="33198">MATSLFNSSSYYRFANTQLNDATISCGISFSTNGAIDMTQSGSLSSENWQLWYQDGRYFIRNHDYGAQWQLGVTEASPYVPLLLAASADLGQQWEVASLSGGSYTLTNLLFATFNSSGDIAAKSQLALSSNGSNIFLETTEEQSGAQWTVDINTSAGAPSADMLKNLSDIQNPTTSTTTTTTLSSSTRSQTSTTTSPPASITSTSSSSTTSISSSVALSTASSGSKAGVSSHGLSAGAIAGIVIGSVAGAILFSILLALFWRRRRQSHLTSTDSTQGPHMLEADNQPKGLYELKAGNQPRVPQIYEADSQPRYR</sequence>
<reference evidence="3 4" key="1">
    <citation type="submission" date="2014-04" db="EMBL/GenBank/DDBJ databases">
        <authorList>
            <consortium name="DOE Joint Genome Institute"/>
            <person name="Kuo A."/>
            <person name="Martino E."/>
            <person name="Perotto S."/>
            <person name="Kohler A."/>
            <person name="Nagy L.G."/>
            <person name="Floudas D."/>
            <person name="Copeland A."/>
            <person name="Barry K.W."/>
            <person name="Cichocki N."/>
            <person name="Veneault-Fourrey C."/>
            <person name="LaButti K."/>
            <person name="Lindquist E.A."/>
            <person name="Lipzen A."/>
            <person name="Lundell T."/>
            <person name="Morin E."/>
            <person name="Murat C."/>
            <person name="Sun H."/>
            <person name="Tunlid A."/>
            <person name="Henrissat B."/>
            <person name="Grigoriev I.V."/>
            <person name="Hibbett D.S."/>
            <person name="Martin F."/>
            <person name="Nordberg H.P."/>
            <person name="Cantor M.N."/>
            <person name="Hua S.X."/>
        </authorList>
    </citation>
    <scope>NUCLEOTIDE SEQUENCE [LARGE SCALE GENOMIC DNA]</scope>
    <source>
        <strain evidence="3 4">Zn</strain>
    </source>
</reference>